<dbReference type="Pfam" id="PF07731">
    <property type="entry name" value="Cu-oxidase_2"/>
    <property type="match status" value="1"/>
</dbReference>
<evidence type="ECO:0000256" key="3">
    <source>
        <dbReference type="ARBA" id="ARBA00023008"/>
    </source>
</evidence>
<dbReference type="PANTHER" id="PTHR11709:SF394">
    <property type="entry name" value="FI03373P-RELATED"/>
    <property type="match status" value="1"/>
</dbReference>
<protein>
    <recommendedName>
        <fullName evidence="4">Plastocyanin-like domain-containing protein</fullName>
    </recommendedName>
</protein>
<accession>V6M1K2</accession>
<dbReference type="InterPro" id="IPR045087">
    <property type="entry name" value="Cu-oxidase_fam"/>
</dbReference>
<evidence type="ECO:0000256" key="2">
    <source>
        <dbReference type="ARBA" id="ARBA00023002"/>
    </source>
</evidence>
<name>V6M1K2_9BACL</name>
<evidence type="ECO:0000313" key="6">
    <source>
        <dbReference type="Proteomes" id="UP000017973"/>
    </source>
</evidence>
<dbReference type="PANTHER" id="PTHR11709">
    <property type="entry name" value="MULTI-COPPER OXIDASE"/>
    <property type="match status" value="1"/>
</dbReference>
<dbReference type="AlphaFoldDB" id="V6M1K2"/>
<evidence type="ECO:0000313" key="5">
    <source>
        <dbReference type="EMBL" id="EST52222.1"/>
    </source>
</evidence>
<evidence type="ECO:0000256" key="1">
    <source>
        <dbReference type="ARBA" id="ARBA00022723"/>
    </source>
</evidence>
<dbReference type="PROSITE" id="PS00080">
    <property type="entry name" value="MULTICOPPER_OXIDASE2"/>
    <property type="match status" value="1"/>
</dbReference>
<dbReference type="HOGENOM" id="CLU_179792_0_0_9"/>
<keyword evidence="1" id="KW-0479">Metal-binding</keyword>
<comment type="caution">
    <text evidence="5">The sequence shown here is derived from an EMBL/GenBank/DDBJ whole genome shotgun (WGS) entry which is preliminary data.</text>
</comment>
<sequence length="114" mass="12895">MENTEYTFVVQEGDRVKTTFVNKSLGEHPMHLHGHHMTVLKKNGETVKTPWLTDTLNVMPGESYEVAFLADNPGMWMDHCHNLDHAATGMILHLMYDNVLPSYEVGTRSGNLPD</sequence>
<dbReference type="InterPro" id="IPR002355">
    <property type="entry name" value="Cu_oxidase_Cu_BS"/>
</dbReference>
<dbReference type="EMBL" id="AYJU01000018">
    <property type="protein sequence ID" value="EST52222.1"/>
    <property type="molecule type" value="Genomic_DNA"/>
</dbReference>
<dbReference type="GO" id="GO:0005507">
    <property type="term" value="F:copper ion binding"/>
    <property type="evidence" value="ECO:0007669"/>
    <property type="project" value="InterPro"/>
</dbReference>
<dbReference type="Gene3D" id="2.60.40.420">
    <property type="entry name" value="Cupredoxins - blue copper proteins"/>
    <property type="match status" value="1"/>
</dbReference>
<keyword evidence="2" id="KW-0560">Oxidoreductase</keyword>
<dbReference type="STRING" id="1408254.T458_26915"/>
<dbReference type="eggNOG" id="COG2132">
    <property type="taxonomic scope" value="Bacteria"/>
</dbReference>
<gene>
    <name evidence="5" type="ORF">T458_26915</name>
</gene>
<reference evidence="5 6" key="1">
    <citation type="journal article" date="2014" name="Genome Announc.">
        <title>Draft Genome Sequence of Brevibacillus panacihumi Strain W25, a Halotolerant Hydrocarbon-Degrading Bacterium.</title>
        <authorList>
            <person name="Wang X."/>
            <person name="Jin D."/>
            <person name="Zhou L."/>
            <person name="Wu L."/>
            <person name="An W."/>
            <person name="Chen Y."/>
            <person name="Zhao L."/>
        </authorList>
    </citation>
    <scope>NUCLEOTIDE SEQUENCE [LARGE SCALE GENOMIC DNA]</scope>
    <source>
        <strain evidence="5 6">W25</strain>
    </source>
</reference>
<proteinExistence type="predicted"/>
<keyword evidence="6" id="KW-1185">Reference proteome</keyword>
<dbReference type="SUPFAM" id="SSF49503">
    <property type="entry name" value="Cupredoxins"/>
    <property type="match status" value="1"/>
</dbReference>
<evidence type="ECO:0000259" key="4">
    <source>
        <dbReference type="Pfam" id="PF07731"/>
    </source>
</evidence>
<dbReference type="InterPro" id="IPR011706">
    <property type="entry name" value="Cu-oxidase_C"/>
</dbReference>
<organism evidence="5 6">
    <name type="scientific">Brevibacillus panacihumi W25</name>
    <dbReference type="NCBI Taxonomy" id="1408254"/>
    <lineage>
        <taxon>Bacteria</taxon>
        <taxon>Bacillati</taxon>
        <taxon>Bacillota</taxon>
        <taxon>Bacilli</taxon>
        <taxon>Bacillales</taxon>
        <taxon>Paenibacillaceae</taxon>
        <taxon>Brevibacillus</taxon>
    </lineage>
</organism>
<dbReference type="InterPro" id="IPR008972">
    <property type="entry name" value="Cupredoxin"/>
</dbReference>
<dbReference type="GO" id="GO:0016491">
    <property type="term" value="F:oxidoreductase activity"/>
    <property type="evidence" value="ECO:0007669"/>
    <property type="project" value="UniProtKB-KW"/>
</dbReference>
<dbReference type="PATRIC" id="fig|1408254.3.peg.5224"/>
<feature type="domain" description="Plastocyanin-like" evidence="4">
    <location>
        <begin position="5"/>
        <end position="97"/>
    </location>
</feature>
<dbReference type="Proteomes" id="UP000017973">
    <property type="component" value="Unassembled WGS sequence"/>
</dbReference>
<keyword evidence="3" id="KW-0186">Copper</keyword>
<dbReference type="CDD" id="cd04202">
    <property type="entry name" value="CuRO_D2_2dMcoN_like"/>
    <property type="match status" value="1"/>
</dbReference>